<dbReference type="eggNOG" id="ENOG5031S2Q">
    <property type="taxonomic scope" value="Bacteria"/>
</dbReference>
<accession>A0A0W0Z7Q1</accession>
<feature type="region of interest" description="Disordered" evidence="1">
    <location>
        <begin position="41"/>
        <end position="60"/>
    </location>
</feature>
<evidence type="ECO:0000313" key="3">
    <source>
        <dbReference type="Proteomes" id="UP000054600"/>
    </source>
</evidence>
<evidence type="ECO:0000313" key="2">
    <source>
        <dbReference type="EMBL" id="KTD65149.1"/>
    </source>
</evidence>
<organism evidence="2 3">
    <name type="scientific">Legionella shakespearei DSM 23087</name>
    <dbReference type="NCBI Taxonomy" id="1122169"/>
    <lineage>
        <taxon>Bacteria</taxon>
        <taxon>Pseudomonadati</taxon>
        <taxon>Pseudomonadota</taxon>
        <taxon>Gammaproteobacteria</taxon>
        <taxon>Legionellales</taxon>
        <taxon>Legionellaceae</taxon>
        <taxon>Legionella</taxon>
    </lineage>
</organism>
<keyword evidence="3" id="KW-1185">Reference proteome</keyword>
<dbReference type="Proteomes" id="UP000054600">
    <property type="component" value="Unassembled WGS sequence"/>
</dbReference>
<dbReference type="EMBL" id="LNYW01000016">
    <property type="protein sequence ID" value="KTD65149.1"/>
    <property type="molecule type" value="Genomic_DNA"/>
</dbReference>
<name>A0A0W0Z7Q1_9GAMM</name>
<protein>
    <submittedName>
        <fullName evidence="2">Uncharacterized protein</fullName>
    </submittedName>
</protein>
<evidence type="ECO:0000256" key="1">
    <source>
        <dbReference type="SAM" id="MobiDB-lite"/>
    </source>
</evidence>
<sequence>MTKKHLSTFEREMQDPIFREQFEKEYQEELEKCQQIREKTNLKSRSISDHNKKMNDKYHL</sequence>
<gene>
    <name evidence="2" type="ORF">Lsha_0518</name>
</gene>
<dbReference type="RefSeq" id="WP_018578531.1">
    <property type="nucleotide sequence ID" value="NZ_KB892435.1"/>
</dbReference>
<comment type="caution">
    <text evidence="2">The sequence shown here is derived from an EMBL/GenBank/DDBJ whole genome shotgun (WGS) entry which is preliminary data.</text>
</comment>
<reference evidence="2 3" key="1">
    <citation type="submission" date="2015-11" db="EMBL/GenBank/DDBJ databases">
        <title>Genomic analysis of 38 Legionella species identifies large and diverse effector repertoires.</title>
        <authorList>
            <person name="Burstein D."/>
            <person name="Amaro F."/>
            <person name="Zusman T."/>
            <person name="Lifshitz Z."/>
            <person name="Cohen O."/>
            <person name="Gilbert J.A."/>
            <person name="Pupko T."/>
            <person name="Shuman H.A."/>
            <person name="Segal G."/>
        </authorList>
    </citation>
    <scope>NUCLEOTIDE SEQUENCE [LARGE SCALE GENOMIC DNA]</scope>
    <source>
        <strain evidence="2 3">ATCC 49655</strain>
    </source>
</reference>
<dbReference type="AlphaFoldDB" id="A0A0W0Z7Q1"/>
<dbReference type="PATRIC" id="fig|1122169.6.peg.591"/>
<proteinExistence type="predicted"/>